<keyword evidence="9" id="KW-1185">Reference proteome</keyword>
<dbReference type="InterPro" id="IPR013325">
    <property type="entry name" value="RNA_pol_sigma_r2"/>
</dbReference>
<gene>
    <name evidence="8" type="ORF">BJ980_000745</name>
</gene>
<dbReference type="GO" id="GO:0016987">
    <property type="term" value="F:sigma factor activity"/>
    <property type="evidence" value="ECO:0007669"/>
    <property type="project" value="UniProtKB-KW"/>
</dbReference>
<dbReference type="InterPro" id="IPR013324">
    <property type="entry name" value="RNA_pol_sigma_r3/r4-like"/>
</dbReference>
<evidence type="ECO:0000256" key="1">
    <source>
        <dbReference type="ARBA" id="ARBA00010641"/>
    </source>
</evidence>
<sequence length="420" mass="45153">MGQDRESTVAAITAVWRAESARLVGALTRMTRDLDLAEDLAQDALLAALEQWPRDGVPATPGAWLMTTAKRRAIDTFRRAETLRRRTAEIGHSLSEEDGMPDLSTQVDSIEDDVLRLIFLSCHPRLTAESRAALTLRLVGGLTTAEIARGFLVPEATMGQRISRAKRTLTDAGIEFDLPVGTERMARLDDVMAVIYLVFNEGYTATAGSDWMRPELIAEAIRLARMIAALVLDEPEVHGLQALLELQASRMGARVDASGNAVLLEDQDRALWDVLLIRRGLAALATAEQLAASGRPVGRYFLQAVIAAHHARADTAQETDWRGIARMYDVLAQAAPGPVVEVNRAVAHGRAYGAAAGLAVLDALPDGALAGTHLLPSVRGDLLARAGRGSEAAVAFREAAGLTQNERERAVLLGRAESLG</sequence>
<feature type="domain" description="RNA polymerase sigma-70 region 2" evidence="5">
    <location>
        <begin position="19"/>
        <end position="80"/>
    </location>
</feature>
<dbReference type="InterPro" id="IPR007627">
    <property type="entry name" value="RNA_pol_sigma70_r2"/>
</dbReference>
<dbReference type="Pfam" id="PF04542">
    <property type="entry name" value="Sigma70_r2"/>
    <property type="match status" value="1"/>
</dbReference>
<name>A0A7Y9UP38_9ACTN</name>
<dbReference type="InterPro" id="IPR036388">
    <property type="entry name" value="WH-like_DNA-bd_sf"/>
</dbReference>
<dbReference type="Pfam" id="PF20239">
    <property type="entry name" value="DUF6596"/>
    <property type="match status" value="1"/>
</dbReference>
<feature type="domain" description="DUF6596" evidence="7">
    <location>
        <begin position="187"/>
        <end position="287"/>
    </location>
</feature>
<dbReference type="Pfam" id="PF08281">
    <property type="entry name" value="Sigma70_r4_2"/>
    <property type="match status" value="1"/>
</dbReference>
<keyword evidence="3" id="KW-0731">Sigma factor</keyword>
<comment type="similarity">
    <text evidence="1">Belongs to the sigma-70 factor family. ECF subfamily.</text>
</comment>
<accession>A0A7Y9UP38</accession>
<dbReference type="Gene3D" id="1.10.10.10">
    <property type="entry name" value="Winged helix-like DNA-binding domain superfamily/Winged helix DNA-binding domain"/>
    <property type="match status" value="1"/>
</dbReference>
<dbReference type="GO" id="GO:0003677">
    <property type="term" value="F:DNA binding"/>
    <property type="evidence" value="ECO:0007669"/>
    <property type="project" value="InterPro"/>
</dbReference>
<dbReference type="GO" id="GO:0006352">
    <property type="term" value="P:DNA-templated transcription initiation"/>
    <property type="evidence" value="ECO:0007669"/>
    <property type="project" value="InterPro"/>
</dbReference>
<evidence type="ECO:0000256" key="2">
    <source>
        <dbReference type="ARBA" id="ARBA00023015"/>
    </source>
</evidence>
<dbReference type="InterPro" id="IPR013249">
    <property type="entry name" value="RNA_pol_sigma70_r4_t2"/>
</dbReference>
<dbReference type="Proteomes" id="UP000540656">
    <property type="component" value="Unassembled WGS sequence"/>
</dbReference>
<dbReference type="SUPFAM" id="SSF88659">
    <property type="entry name" value="Sigma3 and sigma4 domains of RNA polymerase sigma factors"/>
    <property type="match status" value="1"/>
</dbReference>
<evidence type="ECO:0000256" key="3">
    <source>
        <dbReference type="ARBA" id="ARBA00023082"/>
    </source>
</evidence>
<dbReference type="EMBL" id="JACCAA010000001">
    <property type="protein sequence ID" value="NYG57822.1"/>
    <property type="molecule type" value="Genomic_DNA"/>
</dbReference>
<dbReference type="NCBIfam" id="TIGR02937">
    <property type="entry name" value="sigma70-ECF"/>
    <property type="match status" value="1"/>
</dbReference>
<organism evidence="8 9">
    <name type="scientific">Nocardioides daedukensis</name>
    <dbReference type="NCBI Taxonomy" id="634462"/>
    <lineage>
        <taxon>Bacteria</taxon>
        <taxon>Bacillati</taxon>
        <taxon>Actinomycetota</taxon>
        <taxon>Actinomycetes</taxon>
        <taxon>Propionibacteriales</taxon>
        <taxon>Nocardioidaceae</taxon>
        <taxon>Nocardioides</taxon>
    </lineage>
</organism>
<reference evidence="8 9" key="1">
    <citation type="submission" date="2020-07" db="EMBL/GenBank/DDBJ databases">
        <title>Sequencing the genomes of 1000 actinobacteria strains.</title>
        <authorList>
            <person name="Klenk H.-P."/>
        </authorList>
    </citation>
    <scope>NUCLEOTIDE SEQUENCE [LARGE SCALE GENOMIC DNA]</scope>
    <source>
        <strain evidence="8 9">DSM 23819</strain>
    </source>
</reference>
<evidence type="ECO:0000313" key="8">
    <source>
        <dbReference type="EMBL" id="NYG57822.1"/>
    </source>
</evidence>
<evidence type="ECO:0000259" key="6">
    <source>
        <dbReference type="Pfam" id="PF08281"/>
    </source>
</evidence>
<keyword evidence="4" id="KW-0804">Transcription</keyword>
<dbReference type="InterPro" id="IPR046531">
    <property type="entry name" value="DUF6596"/>
</dbReference>
<dbReference type="Gene3D" id="1.10.1740.10">
    <property type="match status" value="1"/>
</dbReference>
<evidence type="ECO:0000259" key="5">
    <source>
        <dbReference type="Pfam" id="PF04542"/>
    </source>
</evidence>
<comment type="caution">
    <text evidence="8">The sequence shown here is derived from an EMBL/GenBank/DDBJ whole genome shotgun (WGS) entry which is preliminary data.</text>
</comment>
<dbReference type="PANTHER" id="PTHR47756">
    <property type="entry name" value="BLL6612 PROTEIN-RELATED"/>
    <property type="match status" value="1"/>
</dbReference>
<dbReference type="PANTHER" id="PTHR47756:SF2">
    <property type="entry name" value="BLL6612 PROTEIN"/>
    <property type="match status" value="1"/>
</dbReference>
<evidence type="ECO:0000256" key="4">
    <source>
        <dbReference type="ARBA" id="ARBA00023163"/>
    </source>
</evidence>
<dbReference type="SUPFAM" id="SSF88946">
    <property type="entry name" value="Sigma2 domain of RNA polymerase sigma factors"/>
    <property type="match status" value="1"/>
</dbReference>
<dbReference type="AlphaFoldDB" id="A0A7Y9UP38"/>
<proteinExistence type="inferred from homology"/>
<dbReference type="RefSeq" id="WP_179501047.1">
    <property type="nucleotide sequence ID" value="NZ_JACCAA010000001.1"/>
</dbReference>
<evidence type="ECO:0000259" key="7">
    <source>
        <dbReference type="Pfam" id="PF20239"/>
    </source>
</evidence>
<dbReference type="InterPro" id="IPR014284">
    <property type="entry name" value="RNA_pol_sigma-70_dom"/>
</dbReference>
<protein>
    <submittedName>
        <fullName evidence="8">RNA polymerase sigma factor (Sigma-70 family)</fullName>
    </submittedName>
</protein>
<feature type="domain" description="RNA polymerase sigma factor 70 region 4 type 2" evidence="6">
    <location>
        <begin position="117"/>
        <end position="169"/>
    </location>
</feature>
<evidence type="ECO:0000313" key="9">
    <source>
        <dbReference type="Proteomes" id="UP000540656"/>
    </source>
</evidence>
<keyword evidence="2" id="KW-0805">Transcription regulation</keyword>